<organism evidence="3 4">
    <name type="scientific">Elysia marginata</name>
    <dbReference type="NCBI Taxonomy" id="1093978"/>
    <lineage>
        <taxon>Eukaryota</taxon>
        <taxon>Metazoa</taxon>
        <taxon>Spiralia</taxon>
        <taxon>Lophotrochozoa</taxon>
        <taxon>Mollusca</taxon>
        <taxon>Gastropoda</taxon>
        <taxon>Heterobranchia</taxon>
        <taxon>Euthyneura</taxon>
        <taxon>Panpulmonata</taxon>
        <taxon>Sacoglossa</taxon>
        <taxon>Placobranchoidea</taxon>
        <taxon>Plakobranchidae</taxon>
        <taxon>Elysia</taxon>
    </lineage>
</organism>
<name>A0AAV4J2U9_9GAST</name>
<comment type="caution">
    <text evidence="3">The sequence shown here is derived from an EMBL/GenBank/DDBJ whole genome shotgun (WGS) entry which is preliminary data.</text>
</comment>
<keyword evidence="4" id="KW-1185">Reference proteome</keyword>
<evidence type="ECO:0008006" key="5">
    <source>
        <dbReference type="Google" id="ProtNLM"/>
    </source>
</evidence>
<feature type="region of interest" description="Disordered" evidence="1">
    <location>
        <begin position="28"/>
        <end position="51"/>
    </location>
</feature>
<feature type="transmembrane region" description="Helical" evidence="2">
    <location>
        <begin position="61"/>
        <end position="83"/>
    </location>
</feature>
<keyword evidence="2" id="KW-1133">Transmembrane helix</keyword>
<evidence type="ECO:0000313" key="3">
    <source>
        <dbReference type="EMBL" id="GFS16284.1"/>
    </source>
</evidence>
<keyword evidence="2" id="KW-0472">Membrane</keyword>
<dbReference type="EMBL" id="BMAT01013604">
    <property type="protein sequence ID" value="GFS16284.1"/>
    <property type="molecule type" value="Genomic_DNA"/>
</dbReference>
<proteinExistence type="predicted"/>
<evidence type="ECO:0000256" key="2">
    <source>
        <dbReference type="SAM" id="Phobius"/>
    </source>
</evidence>
<dbReference type="AlphaFoldDB" id="A0AAV4J2U9"/>
<accession>A0AAV4J2U9</accession>
<gene>
    <name evidence="3" type="ORF">ElyMa_006791800</name>
</gene>
<evidence type="ECO:0000313" key="4">
    <source>
        <dbReference type="Proteomes" id="UP000762676"/>
    </source>
</evidence>
<protein>
    <recommendedName>
        <fullName evidence="5">TNFR-Cys domain-containing protein</fullName>
    </recommendedName>
</protein>
<dbReference type="Proteomes" id="UP000762676">
    <property type="component" value="Unassembled WGS sequence"/>
</dbReference>
<keyword evidence="2" id="KW-0812">Transmembrane</keyword>
<evidence type="ECO:0000256" key="1">
    <source>
        <dbReference type="SAM" id="MobiDB-lite"/>
    </source>
</evidence>
<reference evidence="3 4" key="1">
    <citation type="journal article" date="2021" name="Elife">
        <title>Chloroplast acquisition without the gene transfer in kleptoplastic sea slugs, Plakobranchus ocellatus.</title>
        <authorList>
            <person name="Maeda T."/>
            <person name="Takahashi S."/>
            <person name="Yoshida T."/>
            <person name="Shimamura S."/>
            <person name="Takaki Y."/>
            <person name="Nagai Y."/>
            <person name="Toyoda A."/>
            <person name="Suzuki Y."/>
            <person name="Arimoto A."/>
            <person name="Ishii H."/>
            <person name="Satoh N."/>
            <person name="Nishiyama T."/>
            <person name="Hasebe M."/>
            <person name="Maruyama T."/>
            <person name="Minagawa J."/>
            <person name="Obokata J."/>
            <person name="Shigenobu S."/>
        </authorList>
    </citation>
    <scope>NUCLEOTIDE SEQUENCE [LARGE SCALE GENOMIC DNA]</scope>
</reference>
<sequence>MLSHASVKNNPCNKVKNKHVNYLQVASPSVNSTESGNSTILGSPSNPAEDSSVSKTTVTGIIVFAVLPVVCGICGVIVFVIVWRRKKMQRSEEIAGRSVLDVAVRYAAFM</sequence>